<dbReference type="CDD" id="cd06869">
    <property type="entry name" value="PX_UP2_fungi"/>
    <property type="match status" value="1"/>
</dbReference>
<evidence type="ECO:0000256" key="1">
    <source>
        <dbReference type="SAM" id="MobiDB-lite"/>
    </source>
</evidence>
<dbReference type="PANTHER" id="PTHR47185:SF1">
    <property type="entry name" value="PX DOMAIN-CONTAINING PROTEIN YPR097W"/>
    <property type="match status" value="1"/>
</dbReference>
<dbReference type="SUPFAM" id="SSF64268">
    <property type="entry name" value="PX domain"/>
    <property type="match status" value="1"/>
</dbReference>
<dbReference type="InterPro" id="IPR036871">
    <property type="entry name" value="PX_dom_sf"/>
</dbReference>
<dbReference type="Pfam" id="PF12828">
    <property type="entry name" value="PXB"/>
    <property type="match status" value="1"/>
</dbReference>
<dbReference type="InterPro" id="IPR001683">
    <property type="entry name" value="PX_dom"/>
</dbReference>
<dbReference type="EMBL" id="CP048997">
    <property type="protein sequence ID" value="QID83058.1"/>
    <property type="molecule type" value="Genomic_DNA"/>
</dbReference>
<dbReference type="OrthoDB" id="2117459at2759"/>
<name>A0A6C1E186_SACPS</name>
<organism evidence="3 4">
    <name type="scientific">Saccharomyces pastorianus</name>
    <name type="common">Lager yeast</name>
    <name type="synonym">Saccharomyces cerevisiae x Saccharomyces eubayanus</name>
    <dbReference type="NCBI Taxonomy" id="27292"/>
    <lineage>
        <taxon>Eukaryota</taxon>
        <taxon>Fungi</taxon>
        <taxon>Dikarya</taxon>
        <taxon>Ascomycota</taxon>
        <taxon>Saccharomycotina</taxon>
        <taxon>Saccharomycetes</taxon>
        <taxon>Saccharomycetales</taxon>
        <taxon>Saccharomycetaceae</taxon>
        <taxon>Saccharomyces</taxon>
    </lineage>
</organism>
<dbReference type="SMART" id="SM00312">
    <property type="entry name" value="PX"/>
    <property type="match status" value="1"/>
</dbReference>
<accession>A0A6C1E186</accession>
<keyword evidence="4" id="KW-1185">Reference proteome</keyword>
<feature type="domain" description="PX" evidence="2">
    <location>
        <begin position="273"/>
        <end position="506"/>
    </location>
</feature>
<dbReference type="GO" id="GO:0035091">
    <property type="term" value="F:phosphatidylinositol binding"/>
    <property type="evidence" value="ECO:0007669"/>
    <property type="project" value="InterPro"/>
</dbReference>
<dbReference type="InterPro" id="IPR024555">
    <property type="entry name" value="PX-associated"/>
</dbReference>
<dbReference type="Pfam" id="PF12825">
    <property type="entry name" value="DUF3818"/>
    <property type="match status" value="1"/>
</dbReference>
<evidence type="ECO:0000313" key="3">
    <source>
        <dbReference type="EMBL" id="QID83058.1"/>
    </source>
</evidence>
<dbReference type="Pfam" id="PF00787">
    <property type="entry name" value="PX"/>
    <property type="match status" value="1"/>
</dbReference>
<dbReference type="InterPro" id="IPR024554">
    <property type="entry name" value="LEC1-like_C"/>
</dbReference>
<dbReference type="Proteomes" id="UP000501346">
    <property type="component" value="Chromosome ScXVI"/>
</dbReference>
<dbReference type="PROSITE" id="PS50195">
    <property type="entry name" value="PX"/>
    <property type="match status" value="1"/>
</dbReference>
<protein>
    <recommendedName>
        <fullName evidence="2">PX domain-containing protein</fullName>
    </recommendedName>
</protein>
<feature type="compositionally biased region" description="Acidic residues" evidence="1">
    <location>
        <begin position="432"/>
        <end position="453"/>
    </location>
</feature>
<proteinExistence type="predicted"/>
<feature type="region of interest" description="Disordered" evidence="1">
    <location>
        <begin position="431"/>
        <end position="456"/>
    </location>
</feature>
<dbReference type="PANTHER" id="PTHR47185">
    <property type="entry name" value="PX DOMAIN-CONTAINING PROTEIN YPR097W"/>
    <property type="match status" value="1"/>
</dbReference>
<dbReference type="AlphaFoldDB" id="A0A6C1E186"/>
<evidence type="ECO:0000313" key="4">
    <source>
        <dbReference type="Proteomes" id="UP000501346"/>
    </source>
</evidence>
<gene>
    <name evidence="3" type="ORF">GRS66_005497</name>
</gene>
<dbReference type="InterPro" id="IPR047168">
    <property type="entry name" value="LEC1-like"/>
</dbReference>
<sequence length="1073" mass="123040">MITQDTPALNPTEEHYLKRELLRCQLDYEIGKLNDQFALRKFGYPFSPNDPTAPQPISNNDSSPVLGGKGHFSVNYPMLSYVLQEFISTFPLLSTNLLVDEKFWQSKVQVFFEHFMSLGFSESYDREEASKRKKVSKKLSKVILLLFNSGVGSFQEQAYYNEDKFVLQSGQARKRSNIEKFAMPTRENLENLLTNESVFINGWDVNIISVFNKNSRKCTESVDNDKSIKSTPTSSPKSHAIKSFASTSKWMKNAFNNTINSTINSMPESSASLFSKLSLGVPSTKSKQSRKHHYFLIKIKKQDDDDQDNSNEENSNLDHHADYFYVTRTYSDFKKLSHDLKSEFPGKKCPRLPHRNKKVTSMVTKTEVLHNGQTKSAAREKIVNTFDTDLQSASESDNSSFLQTTNELSATETVLTEKETETLRKNILNEIKEEDNIDEDEYEEEGEGEESDFDEYKDASDSKINTLVGEKMRTSLRQYLRTLCKDAEVSQSSSIRRFFLSGPNLDIKDINPKIADDIRNRALIDVSNLENQIRFQQMALEKSLKLQDSMKDFKTSLLKDEKYLMSLLGEIKDNTKVEDLSPLLQDFVELCKIYISSMIYQMFLGNDNSYELYTQIRRLHKLMPYTVMGQIMKFTNPIAIMRGMIELFMAQPFGGHSLLQTMFSTILTDDLKTQKVAIKELERKIAEMDPGASVVTKCLKDFVFNNDTKDEHDTKLFTMDAVNAESESMNMPVPLIVLMKSAAANLIPDEVVAGLIESYSSWKLQKEDTDALNVTSEDQSGIYFTHVKDLWQLYIKEHDKQLMRQLWQDPELTQMLKAIVTMIYEPMVKIFKVARMDVALKNFEKFMSDLIRLVDDVINGQLGVSTQFDVVEEIHNLVTKHQDAFFEFIHDVYLNDSEGIFEGFITWITTIVKFLQKSKFGGPSERIDFNKLICRDDIDIDVRLLKVQVNNVLNKKIGARKIYKKLLDLKVKQGTKQNSKHAAGILQKNWSDINSLVMPSSSGSFGLGDGDLVDLDLDTGDYDFLHKENEVELEKQYKDLLNLVVDESEIDKLRSQVFAQELKNYLEAQIAKK</sequence>
<evidence type="ECO:0000259" key="2">
    <source>
        <dbReference type="PROSITE" id="PS50195"/>
    </source>
</evidence>
<dbReference type="Gene3D" id="3.30.1520.10">
    <property type="entry name" value="Phox-like domain"/>
    <property type="match status" value="1"/>
</dbReference>
<reference evidence="3 4" key="1">
    <citation type="journal article" date="2019" name="BMC Genomics">
        <title>Chromosome level assembly and comparative genome analysis confirm lager-brewing yeasts originated from a single hybridization.</title>
        <authorList>
            <person name="Salazar A.N."/>
            <person name="Gorter de Vries A.R."/>
            <person name="van den Broek M."/>
            <person name="Brouwers N."/>
            <person name="de la Torre Cortes P."/>
            <person name="Kuijpers N.G.A."/>
            <person name="Daran J.G."/>
            <person name="Abeel T."/>
        </authorList>
    </citation>
    <scope>NUCLEOTIDE SEQUENCE [LARGE SCALE GENOMIC DNA]</scope>
    <source>
        <strain evidence="3 4">CBS 1483</strain>
    </source>
</reference>